<keyword evidence="3" id="KW-1185">Reference proteome</keyword>
<feature type="compositionally biased region" description="Low complexity" evidence="1">
    <location>
        <begin position="59"/>
        <end position="69"/>
    </location>
</feature>
<dbReference type="EMBL" id="KL648012">
    <property type="protein sequence ID" value="KEY72851.1"/>
    <property type="molecule type" value="Genomic_DNA"/>
</dbReference>
<sequence>MEKPTTEDAIGDGDNTSSSAANNDNDGSRNDQVKHETLEEIQKNLVEKIQALMSGVEQTTDSTPPSTDDGPLVPMSKSQTKNSRGHDWTKDQIGGTSYTHLYYMQNTDRLAKPLEVAVRNGLGRAVKYVAQHVANIPIPGKDLPLSVHLRTQPCL</sequence>
<dbReference type="Proteomes" id="UP000028045">
    <property type="component" value="Unassembled WGS sequence"/>
</dbReference>
<reference evidence="2 3" key="1">
    <citation type="journal article" date="2014" name="BMC Genomics">
        <title>Comparative genome sequencing reveals chemotype-specific gene clusters in the toxigenic black mold Stachybotrys.</title>
        <authorList>
            <person name="Semeiks J."/>
            <person name="Borek D."/>
            <person name="Otwinowski Z."/>
            <person name="Grishin N.V."/>
        </authorList>
    </citation>
    <scope>NUCLEOTIDE SEQUENCE [LARGE SCALE GENOMIC DNA]</scope>
    <source>
        <strain evidence="3">CBS 109288 / IBT 7711</strain>
    </source>
</reference>
<feature type="region of interest" description="Disordered" evidence="1">
    <location>
        <begin position="1"/>
        <end position="91"/>
    </location>
</feature>
<proteinExistence type="predicted"/>
<protein>
    <submittedName>
        <fullName evidence="2">Uncharacterized protein</fullName>
    </submittedName>
</protein>
<accession>A0A084B5M2</accession>
<dbReference type="AlphaFoldDB" id="A0A084B5M2"/>
<evidence type="ECO:0000313" key="3">
    <source>
        <dbReference type="Proteomes" id="UP000028045"/>
    </source>
</evidence>
<feature type="compositionally biased region" description="Low complexity" evidence="1">
    <location>
        <begin position="12"/>
        <end position="25"/>
    </location>
</feature>
<evidence type="ECO:0000256" key="1">
    <source>
        <dbReference type="SAM" id="MobiDB-lite"/>
    </source>
</evidence>
<organism evidence="2 3">
    <name type="scientific">Stachybotrys chartarum (strain CBS 109288 / IBT 7711)</name>
    <name type="common">Toxic black mold</name>
    <name type="synonym">Stilbospora chartarum</name>
    <dbReference type="NCBI Taxonomy" id="1280523"/>
    <lineage>
        <taxon>Eukaryota</taxon>
        <taxon>Fungi</taxon>
        <taxon>Dikarya</taxon>
        <taxon>Ascomycota</taxon>
        <taxon>Pezizomycotina</taxon>
        <taxon>Sordariomycetes</taxon>
        <taxon>Hypocreomycetidae</taxon>
        <taxon>Hypocreales</taxon>
        <taxon>Stachybotryaceae</taxon>
        <taxon>Stachybotrys</taxon>
    </lineage>
</organism>
<name>A0A084B5M2_STACB</name>
<feature type="compositionally biased region" description="Basic and acidic residues" evidence="1">
    <location>
        <begin position="26"/>
        <end position="46"/>
    </location>
</feature>
<evidence type="ECO:0000313" key="2">
    <source>
        <dbReference type="EMBL" id="KEY72851.1"/>
    </source>
</evidence>
<dbReference type="HOGENOM" id="CLU_1696646_0_0_1"/>
<gene>
    <name evidence="2" type="ORF">S7711_10844</name>
</gene>